<keyword evidence="4" id="KW-1185">Reference proteome</keyword>
<feature type="transmembrane region" description="Helical" evidence="2">
    <location>
        <begin position="32"/>
        <end position="49"/>
    </location>
</feature>
<sequence length="79" mass="8372">MCVHLGPWNGNEETDLTVPGPQADASGGGNDLFLMAMVWVVLGVLLYLFRPSSLRNRGDTKPARLDQGGPGNNPPPTAN</sequence>
<feature type="region of interest" description="Disordered" evidence="1">
    <location>
        <begin position="1"/>
        <end position="24"/>
    </location>
</feature>
<dbReference type="Pfam" id="PF11027">
    <property type="entry name" value="DUF2615"/>
    <property type="match status" value="1"/>
</dbReference>
<keyword evidence="2" id="KW-0812">Transmembrane</keyword>
<gene>
    <name evidence="3" type="ORF">FJT64_022388</name>
</gene>
<evidence type="ECO:0000256" key="1">
    <source>
        <dbReference type="SAM" id="MobiDB-lite"/>
    </source>
</evidence>
<keyword evidence="2" id="KW-0472">Membrane</keyword>
<proteinExistence type="predicted"/>
<dbReference type="Proteomes" id="UP000440578">
    <property type="component" value="Unassembled WGS sequence"/>
</dbReference>
<evidence type="ECO:0000313" key="3">
    <source>
        <dbReference type="EMBL" id="KAF0306078.1"/>
    </source>
</evidence>
<comment type="caution">
    <text evidence="3">The sequence shown here is derived from an EMBL/GenBank/DDBJ whole genome shotgun (WGS) entry which is preliminary data.</text>
</comment>
<protein>
    <recommendedName>
        <fullName evidence="5">Small integral membrane protein 14</fullName>
    </recommendedName>
</protein>
<evidence type="ECO:0000313" key="4">
    <source>
        <dbReference type="Proteomes" id="UP000440578"/>
    </source>
</evidence>
<dbReference type="OrthoDB" id="10054061at2759"/>
<dbReference type="AlphaFoldDB" id="A0A6A4WUV1"/>
<dbReference type="InterPro" id="IPR020309">
    <property type="entry name" value="Smim-14"/>
</dbReference>
<reference evidence="3 4" key="1">
    <citation type="submission" date="2019-07" db="EMBL/GenBank/DDBJ databases">
        <title>Draft genome assembly of a fouling barnacle, Amphibalanus amphitrite (Darwin, 1854): The first reference genome for Thecostraca.</title>
        <authorList>
            <person name="Kim W."/>
        </authorList>
    </citation>
    <scope>NUCLEOTIDE SEQUENCE [LARGE SCALE GENOMIC DNA]</scope>
    <source>
        <strain evidence="3">SNU_AA5</strain>
        <tissue evidence="3">Soma without cirri and trophi</tissue>
    </source>
</reference>
<name>A0A6A4WUV1_AMPAM</name>
<feature type="region of interest" description="Disordered" evidence="1">
    <location>
        <begin position="54"/>
        <end position="79"/>
    </location>
</feature>
<dbReference type="EMBL" id="VIIS01000693">
    <property type="protein sequence ID" value="KAF0306078.1"/>
    <property type="molecule type" value="Genomic_DNA"/>
</dbReference>
<evidence type="ECO:0008006" key="5">
    <source>
        <dbReference type="Google" id="ProtNLM"/>
    </source>
</evidence>
<organism evidence="3 4">
    <name type="scientific">Amphibalanus amphitrite</name>
    <name type="common">Striped barnacle</name>
    <name type="synonym">Balanus amphitrite</name>
    <dbReference type="NCBI Taxonomy" id="1232801"/>
    <lineage>
        <taxon>Eukaryota</taxon>
        <taxon>Metazoa</taxon>
        <taxon>Ecdysozoa</taxon>
        <taxon>Arthropoda</taxon>
        <taxon>Crustacea</taxon>
        <taxon>Multicrustacea</taxon>
        <taxon>Cirripedia</taxon>
        <taxon>Thoracica</taxon>
        <taxon>Thoracicalcarea</taxon>
        <taxon>Balanomorpha</taxon>
        <taxon>Balanoidea</taxon>
        <taxon>Balanidae</taxon>
        <taxon>Amphibalaninae</taxon>
        <taxon>Amphibalanus</taxon>
    </lineage>
</organism>
<keyword evidence="2" id="KW-1133">Transmembrane helix</keyword>
<evidence type="ECO:0000256" key="2">
    <source>
        <dbReference type="SAM" id="Phobius"/>
    </source>
</evidence>
<accession>A0A6A4WUV1</accession>